<reference evidence="14 15" key="1">
    <citation type="submission" date="2021-02" db="EMBL/GenBank/DDBJ databases">
        <title>Characterization of Marinitoga sp. nov. str. BP5-C20A.</title>
        <authorList>
            <person name="Erauso G."/>
            <person name="Postec A."/>
        </authorList>
    </citation>
    <scope>NUCLEOTIDE SEQUENCE [LARGE SCALE GENOMIC DNA]</scope>
    <source>
        <strain evidence="14 15">BP5-C20A</strain>
    </source>
</reference>
<dbReference type="InterPro" id="IPR050105">
    <property type="entry name" value="MoCo_biosynth_MoaA/MoaC"/>
</dbReference>
<keyword evidence="4" id="KW-0949">S-adenosyl-L-methionine</keyword>
<dbReference type="SFLD" id="SFLDG01067">
    <property type="entry name" value="SPASM/twitch_domain_containing"/>
    <property type="match status" value="1"/>
</dbReference>
<evidence type="ECO:0000256" key="8">
    <source>
        <dbReference type="ARBA" id="ARBA00023014"/>
    </source>
</evidence>
<keyword evidence="3" id="KW-0004">4Fe-4S</keyword>
<dbReference type="Proteomes" id="UP001232493">
    <property type="component" value="Chromosome"/>
</dbReference>
<dbReference type="CDD" id="cd21117">
    <property type="entry name" value="Twitch_MoaA"/>
    <property type="match status" value="1"/>
</dbReference>
<comment type="catalytic activity">
    <reaction evidence="12">
        <text>GTP + AH2 + S-adenosyl-L-methionine = (8S)-3',8-cyclo-7,8-dihydroguanosine 5'-triphosphate + 5'-deoxyadenosine + L-methionine + A + H(+)</text>
        <dbReference type="Rhea" id="RHEA:49576"/>
        <dbReference type="ChEBI" id="CHEBI:13193"/>
        <dbReference type="ChEBI" id="CHEBI:15378"/>
        <dbReference type="ChEBI" id="CHEBI:17319"/>
        <dbReference type="ChEBI" id="CHEBI:17499"/>
        <dbReference type="ChEBI" id="CHEBI:37565"/>
        <dbReference type="ChEBI" id="CHEBI:57844"/>
        <dbReference type="ChEBI" id="CHEBI:59789"/>
        <dbReference type="ChEBI" id="CHEBI:131766"/>
        <dbReference type="EC" id="4.1.99.22"/>
    </reaction>
</comment>
<dbReference type="PANTHER" id="PTHR22960:SF0">
    <property type="entry name" value="MOLYBDENUM COFACTOR BIOSYNTHESIS PROTEIN 1"/>
    <property type="match status" value="1"/>
</dbReference>
<name>A0ABY8PNS2_9BACT</name>
<feature type="domain" description="Radical SAM core" evidence="13">
    <location>
        <begin position="4"/>
        <end position="223"/>
    </location>
</feature>
<accession>A0ABY8PNS2</accession>
<evidence type="ECO:0000256" key="2">
    <source>
        <dbReference type="ARBA" id="ARBA00012167"/>
    </source>
</evidence>
<keyword evidence="11" id="KW-0456">Lyase</keyword>
<organism evidence="14 15">
    <name type="scientific">Marinitoga aeolica</name>
    <dbReference type="NCBI Taxonomy" id="2809031"/>
    <lineage>
        <taxon>Bacteria</taxon>
        <taxon>Thermotogati</taxon>
        <taxon>Thermotogota</taxon>
        <taxon>Thermotogae</taxon>
        <taxon>Petrotogales</taxon>
        <taxon>Petrotogaceae</taxon>
        <taxon>Marinitoga</taxon>
    </lineage>
</organism>
<evidence type="ECO:0000256" key="6">
    <source>
        <dbReference type="ARBA" id="ARBA00022741"/>
    </source>
</evidence>
<comment type="cofactor">
    <cofactor evidence="1">
        <name>[4Fe-4S] cluster</name>
        <dbReference type="ChEBI" id="CHEBI:49883"/>
    </cofactor>
</comment>
<dbReference type="InterPro" id="IPR007197">
    <property type="entry name" value="rSAM"/>
</dbReference>
<evidence type="ECO:0000256" key="10">
    <source>
        <dbReference type="ARBA" id="ARBA00023150"/>
    </source>
</evidence>
<sequence length="313" mass="36429">MIDKYNRKIDYVRLSITDKCNFRCNYCMNENVRFMQDNELLSLIEIEKLVKVLKDLKFKNIRLTGGEPTLRPDIIDIAKIIKNYFGEFSITTNGSLMHILAQDLKKNGLKNVNFSLDSLNRYTFTKITKRDDLNNVLNGLEKSLEIGLNVKLNTVIQKRNFNEVFELIEFAAKYKLPIRFIELMPIGNNYNENDFISEDILKSKISEKYSLIPYDKKLGIGPSKYYIIKELNSKIGFISAMTHNFCSSCNKIRISANGNIYPCLAFDYHIPIKDVILKEEKLKEKIQFAILEKPQRHYLNEIKKVTPMHKMGG</sequence>
<keyword evidence="7" id="KW-0408">Iron</keyword>
<dbReference type="NCBIfam" id="TIGR02666">
    <property type="entry name" value="moaA"/>
    <property type="match status" value="1"/>
</dbReference>
<dbReference type="SFLD" id="SFLDS00029">
    <property type="entry name" value="Radical_SAM"/>
    <property type="match status" value="1"/>
</dbReference>
<dbReference type="InterPro" id="IPR013483">
    <property type="entry name" value="MoaA"/>
</dbReference>
<evidence type="ECO:0000259" key="13">
    <source>
        <dbReference type="PROSITE" id="PS51918"/>
    </source>
</evidence>
<dbReference type="SFLD" id="SFLDG01386">
    <property type="entry name" value="main_SPASM_domain-containing"/>
    <property type="match status" value="1"/>
</dbReference>
<dbReference type="SFLD" id="SFLDG01383">
    <property type="entry name" value="cyclic_pyranopterin_phosphate"/>
    <property type="match status" value="1"/>
</dbReference>
<keyword evidence="5" id="KW-0479">Metal-binding</keyword>
<dbReference type="InterPro" id="IPR010505">
    <property type="entry name" value="MoaA_twitch"/>
</dbReference>
<evidence type="ECO:0000313" key="15">
    <source>
        <dbReference type="Proteomes" id="UP001232493"/>
    </source>
</evidence>
<keyword evidence="15" id="KW-1185">Reference proteome</keyword>
<evidence type="ECO:0000313" key="14">
    <source>
        <dbReference type="EMBL" id="WGS64295.1"/>
    </source>
</evidence>
<proteinExistence type="predicted"/>
<evidence type="ECO:0000256" key="4">
    <source>
        <dbReference type="ARBA" id="ARBA00022691"/>
    </source>
</evidence>
<dbReference type="Pfam" id="PF04055">
    <property type="entry name" value="Radical_SAM"/>
    <property type="match status" value="1"/>
</dbReference>
<dbReference type="EC" id="4.1.99.22" evidence="2"/>
<keyword evidence="9" id="KW-0342">GTP-binding</keyword>
<protein>
    <recommendedName>
        <fullName evidence="2">GTP 3',8-cyclase</fullName>
        <ecNumber evidence="2">4.1.99.22</ecNumber>
    </recommendedName>
</protein>
<keyword evidence="10" id="KW-0501">Molybdenum cofactor biosynthesis</keyword>
<dbReference type="Gene3D" id="3.20.20.70">
    <property type="entry name" value="Aldolase class I"/>
    <property type="match status" value="1"/>
</dbReference>
<dbReference type="RefSeq" id="WP_280997838.1">
    <property type="nucleotide sequence ID" value="NZ_CP069362.1"/>
</dbReference>
<dbReference type="Pfam" id="PF06463">
    <property type="entry name" value="Mob_synth_C"/>
    <property type="match status" value="1"/>
</dbReference>
<evidence type="ECO:0000256" key="5">
    <source>
        <dbReference type="ARBA" id="ARBA00022723"/>
    </source>
</evidence>
<evidence type="ECO:0000256" key="9">
    <source>
        <dbReference type="ARBA" id="ARBA00023134"/>
    </source>
</evidence>
<keyword evidence="8" id="KW-0411">Iron-sulfur</keyword>
<dbReference type="InterPro" id="IPR040064">
    <property type="entry name" value="MoaA-like"/>
</dbReference>
<evidence type="ECO:0000256" key="3">
    <source>
        <dbReference type="ARBA" id="ARBA00022485"/>
    </source>
</evidence>
<evidence type="ECO:0000256" key="7">
    <source>
        <dbReference type="ARBA" id="ARBA00023004"/>
    </source>
</evidence>
<dbReference type="PROSITE" id="PS51918">
    <property type="entry name" value="RADICAL_SAM"/>
    <property type="match status" value="1"/>
</dbReference>
<evidence type="ECO:0000256" key="11">
    <source>
        <dbReference type="ARBA" id="ARBA00023239"/>
    </source>
</evidence>
<dbReference type="PROSITE" id="PS01305">
    <property type="entry name" value="MOAA_NIFB_PQQE"/>
    <property type="match status" value="1"/>
</dbReference>
<dbReference type="CDD" id="cd01335">
    <property type="entry name" value="Radical_SAM"/>
    <property type="match status" value="1"/>
</dbReference>
<evidence type="ECO:0000256" key="12">
    <source>
        <dbReference type="ARBA" id="ARBA00048697"/>
    </source>
</evidence>
<dbReference type="EMBL" id="CP069362">
    <property type="protein sequence ID" value="WGS64295.1"/>
    <property type="molecule type" value="Genomic_DNA"/>
</dbReference>
<keyword evidence="6" id="KW-0547">Nucleotide-binding</keyword>
<dbReference type="SUPFAM" id="SSF102114">
    <property type="entry name" value="Radical SAM enzymes"/>
    <property type="match status" value="1"/>
</dbReference>
<dbReference type="InterPro" id="IPR013785">
    <property type="entry name" value="Aldolase_TIM"/>
</dbReference>
<evidence type="ECO:0000256" key="1">
    <source>
        <dbReference type="ARBA" id="ARBA00001966"/>
    </source>
</evidence>
<gene>
    <name evidence="14" type="primary">moaA</name>
    <name evidence="14" type="ORF">JRV97_07905</name>
</gene>
<dbReference type="InterPro" id="IPR000385">
    <property type="entry name" value="MoaA_NifB_PqqE_Fe-S-bd_CS"/>
</dbReference>
<dbReference type="InterPro" id="IPR058240">
    <property type="entry name" value="rSAM_sf"/>
</dbReference>
<dbReference type="SMART" id="SM00729">
    <property type="entry name" value="Elp3"/>
    <property type="match status" value="1"/>
</dbReference>
<dbReference type="PANTHER" id="PTHR22960">
    <property type="entry name" value="MOLYBDOPTERIN COFACTOR SYNTHESIS PROTEIN A"/>
    <property type="match status" value="1"/>
</dbReference>
<dbReference type="InterPro" id="IPR006638">
    <property type="entry name" value="Elp3/MiaA/NifB-like_rSAM"/>
</dbReference>